<dbReference type="Proteomes" id="UP001194746">
    <property type="component" value="Unassembled WGS sequence"/>
</dbReference>
<dbReference type="EMBL" id="VCAU01000070">
    <property type="protein sequence ID" value="KAF9886877.1"/>
    <property type="molecule type" value="Genomic_DNA"/>
</dbReference>
<reference evidence="2" key="1">
    <citation type="journal article" date="2019" name="Beilstein J. Org. Chem.">
        <title>Nanangenines: drimane sesquiterpenoids as the dominant metabolite cohort of a novel Australian fungus, Aspergillus nanangensis.</title>
        <authorList>
            <person name="Lacey H.J."/>
            <person name="Gilchrist C.L.M."/>
            <person name="Crombie A."/>
            <person name="Kalaitzis J.A."/>
            <person name="Vuong D."/>
            <person name="Rutledge P.J."/>
            <person name="Turner P."/>
            <person name="Pitt J.I."/>
            <person name="Lacey E."/>
            <person name="Chooi Y.H."/>
            <person name="Piggott A.M."/>
        </authorList>
    </citation>
    <scope>NUCLEOTIDE SEQUENCE</scope>
    <source>
        <strain evidence="2">MST-FP2251</strain>
    </source>
</reference>
<evidence type="ECO:0000256" key="1">
    <source>
        <dbReference type="SAM" id="SignalP"/>
    </source>
</evidence>
<keyword evidence="3" id="KW-1185">Reference proteome</keyword>
<dbReference type="AlphaFoldDB" id="A0AAD4CJR5"/>
<proteinExistence type="predicted"/>
<feature type="chain" id="PRO_5042007144" evidence="1">
    <location>
        <begin position="17"/>
        <end position="131"/>
    </location>
</feature>
<keyword evidence="1" id="KW-0732">Signal</keyword>
<protein>
    <submittedName>
        <fullName evidence="2">Uncharacterized protein</fullName>
    </submittedName>
</protein>
<accession>A0AAD4CJR5</accession>
<feature type="signal peptide" evidence="1">
    <location>
        <begin position="1"/>
        <end position="16"/>
    </location>
</feature>
<gene>
    <name evidence="2" type="ORF">FE257_011000</name>
</gene>
<evidence type="ECO:0000313" key="3">
    <source>
        <dbReference type="Proteomes" id="UP001194746"/>
    </source>
</evidence>
<evidence type="ECO:0000313" key="2">
    <source>
        <dbReference type="EMBL" id="KAF9886877.1"/>
    </source>
</evidence>
<organism evidence="2 3">
    <name type="scientific">Aspergillus nanangensis</name>
    <dbReference type="NCBI Taxonomy" id="2582783"/>
    <lineage>
        <taxon>Eukaryota</taxon>
        <taxon>Fungi</taxon>
        <taxon>Dikarya</taxon>
        <taxon>Ascomycota</taxon>
        <taxon>Pezizomycotina</taxon>
        <taxon>Eurotiomycetes</taxon>
        <taxon>Eurotiomycetidae</taxon>
        <taxon>Eurotiales</taxon>
        <taxon>Aspergillaceae</taxon>
        <taxon>Aspergillus</taxon>
        <taxon>Aspergillus subgen. Circumdati</taxon>
    </lineage>
</organism>
<reference evidence="2" key="2">
    <citation type="submission" date="2020-02" db="EMBL/GenBank/DDBJ databases">
        <authorList>
            <person name="Gilchrist C.L.M."/>
            <person name="Chooi Y.-H."/>
        </authorList>
    </citation>
    <scope>NUCLEOTIDE SEQUENCE</scope>
    <source>
        <strain evidence="2">MST-FP2251</strain>
    </source>
</reference>
<comment type="caution">
    <text evidence="2">The sequence shown here is derived from an EMBL/GenBank/DDBJ whole genome shotgun (WGS) entry which is preliminary data.</text>
</comment>
<name>A0AAD4CJR5_ASPNN</name>
<sequence length="131" mass="14036">MPSISSILTTLVVAQAAYVQALGSQQCHGSTEFGTHGDVDAVYVAAGAKQCQGIGYNIESGQDSTHWTVEQGETPYHFVVSWVIGCEGDSQPVSSDCAEWLYNDYNNCNNGGAGGWIDDGCVRYEFKPTTD</sequence>